<reference evidence="2" key="2">
    <citation type="submission" date="2022-01" db="EMBL/GenBank/DDBJ databases">
        <authorList>
            <person name="Yamashiro T."/>
            <person name="Shiraishi A."/>
            <person name="Satake H."/>
            <person name="Nakayama K."/>
        </authorList>
    </citation>
    <scope>NUCLEOTIDE SEQUENCE</scope>
</reference>
<evidence type="ECO:0000256" key="1">
    <source>
        <dbReference type="SAM" id="MobiDB-lite"/>
    </source>
</evidence>
<protein>
    <submittedName>
        <fullName evidence="2">Uncharacterized protein</fullName>
    </submittedName>
</protein>
<feature type="compositionally biased region" description="Basic and acidic residues" evidence="1">
    <location>
        <begin position="85"/>
        <end position="101"/>
    </location>
</feature>
<gene>
    <name evidence="2" type="ORF">Tco_0839471</name>
</gene>
<dbReference type="EMBL" id="BQNB010012552">
    <property type="protein sequence ID" value="GJT05009.1"/>
    <property type="molecule type" value="Genomic_DNA"/>
</dbReference>
<feature type="region of interest" description="Disordered" evidence="1">
    <location>
        <begin position="50"/>
        <end position="118"/>
    </location>
</feature>
<comment type="caution">
    <text evidence="2">The sequence shown here is derived from an EMBL/GenBank/DDBJ whole genome shotgun (WGS) entry which is preliminary data.</text>
</comment>
<organism evidence="2 3">
    <name type="scientific">Tanacetum coccineum</name>
    <dbReference type="NCBI Taxonomy" id="301880"/>
    <lineage>
        <taxon>Eukaryota</taxon>
        <taxon>Viridiplantae</taxon>
        <taxon>Streptophyta</taxon>
        <taxon>Embryophyta</taxon>
        <taxon>Tracheophyta</taxon>
        <taxon>Spermatophyta</taxon>
        <taxon>Magnoliopsida</taxon>
        <taxon>eudicotyledons</taxon>
        <taxon>Gunneridae</taxon>
        <taxon>Pentapetalae</taxon>
        <taxon>asterids</taxon>
        <taxon>campanulids</taxon>
        <taxon>Asterales</taxon>
        <taxon>Asteraceae</taxon>
        <taxon>Asteroideae</taxon>
        <taxon>Anthemideae</taxon>
        <taxon>Anthemidinae</taxon>
        <taxon>Tanacetum</taxon>
    </lineage>
</organism>
<evidence type="ECO:0000313" key="3">
    <source>
        <dbReference type="Proteomes" id="UP001151760"/>
    </source>
</evidence>
<proteinExistence type="predicted"/>
<reference evidence="2" key="1">
    <citation type="journal article" date="2022" name="Int. J. Mol. Sci.">
        <title>Draft Genome of Tanacetum Coccineum: Genomic Comparison of Closely Related Tanacetum-Family Plants.</title>
        <authorList>
            <person name="Yamashiro T."/>
            <person name="Shiraishi A."/>
            <person name="Nakayama K."/>
            <person name="Satake H."/>
        </authorList>
    </citation>
    <scope>NUCLEOTIDE SEQUENCE</scope>
</reference>
<sequence>MSRFILPKAIDKSVQAHLKNILQKYVPDFGKIKLQKAAKKSTPKYLTTLFDRLKDQSTPKKRRRDNQDQDPLADLKKEKKKRKQKDPESSKKHEDQADSSKKGKSPSKSSKADKFVHAEETIHDVEMEAGESVEDYVVDTEDPTQADASVHKQDKSKGFKMVVVERPDLLIQNGTRNQLLMM</sequence>
<dbReference type="Proteomes" id="UP001151760">
    <property type="component" value="Unassembled WGS sequence"/>
</dbReference>
<name>A0ABQ5AV76_9ASTR</name>
<evidence type="ECO:0000313" key="2">
    <source>
        <dbReference type="EMBL" id="GJT05009.1"/>
    </source>
</evidence>
<keyword evidence="3" id="KW-1185">Reference proteome</keyword>
<accession>A0ABQ5AV76</accession>